<evidence type="ECO:0000256" key="1">
    <source>
        <dbReference type="SAM" id="MobiDB-lite"/>
    </source>
</evidence>
<feature type="domain" description="Helix-turn-helix" evidence="2">
    <location>
        <begin position="16"/>
        <end position="64"/>
    </location>
</feature>
<sequence>MTQPAEDFAPHLESDFYTINELRKLLNLGRNQVYDIVTKEMRHLRFGTQYRVPKSEYQAWLTRRLNQQQVTPTTIPFTLNAPMGRGQRQKR</sequence>
<comment type="caution">
    <text evidence="3">The sequence shown here is derived from an EMBL/GenBank/DDBJ whole genome shotgun (WGS) entry which is preliminary data.</text>
</comment>
<evidence type="ECO:0000259" key="2">
    <source>
        <dbReference type="Pfam" id="PF12728"/>
    </source>
</evidence>
<dbReference type="RefSeq" id="WP_380075613.1">
    <property type="nucleotide sequence ID" value="NZ_JBHRZF010000011.1"/>
</dbReference>
<dbReference type="InterPro" id="IPR041657">
    <property type="entry name" value="HTH_17"/>
</dbReference>
<name>A0ABV8A1B9_9DEIO</name>
<feature type="region of interest" description="Disordered" evidence="1">
    <location>
        <begin position="72"/>
        <end position="91"/>
    </location>
</feature>
<organism evidence="3 4">
    <name type="scientific">Deinococcus antarcticus</name>
    <dbReference type="NCBI Taxonomy" id="1298767"/>
    <lineage>
        <taxon>Bacteria</taxon>
        <taxon>Thermotogati</taxon>
        <taxon>Deinococcota</taxon>
        <taxon>Deinococci</taxon>
        <taxon>Deinococcales</taxon>
        <taxon>Deinococcaceae</taxon>
        <taxon>Deinococcus</taxon>
    </lineage>
</organism>
<accession>A0ABV8A1B9</accession>
<dbReference type="Proteomes" id="UP001595748">
    <property type="component" value="Unassembled WGS sequence"/>
</dbReference>
<evidence type="ECO:0000313" key="3">
    <source>
        <dbReference type="EMBL" id="MFC3859447.1"/>
    </source>
</evidence>
<reference evidence="4" key="1">
    <citation type="journal article" date="2019" name="Int. J. Syst. Evol. Microbiol.">
        <title>The Global Catalogue of Microorganisms (GCM) 10K type strain sequencing project: providing services to taxonomists for standard genome sequencing and annotation.</title>
        <authorList>
            <consortium name="The Broad Institute Genomics Platform"/>
            <consortium name="The Broad Institute Genome Sequencing Center for Infectious Disease"/>
            <person name="Wu L."/>
            <person name="Ma J."/>
        </authorList>
    </citation>
    <scope>NUCLEOTIDE SEQUENCE [LARGE SCALE GENOMIC DNA]</scope>
    <source>
        <strain evidence="4">CCTCC AB 2013263</strain>
    </source>
</reference>
<gene>
    <name evidence="3" type="ORF">ACFOPQ_01485</name>
</gene>
<keyword evidence="4" id="KW-1185">Reference proteome</keyword>
<dbReference type="Pfam" id="PF12728">
    <property type="entry name" value="HTH_17"/>
    <property type="match status" value="1"/>
</dbReference>
<dbReference type="EMBL" id="JBHRZF010000011">
    <property type="protein sequence ID" value="MFC3859447.1"/>
    <property type="molecule type" value="Genomic_DNA"/>
</dbReference>
<dbReference type="NCBIfam" id="TIGR01764">
    <property type="entry name" value="excise"/>
    <property type="match status" value="1"/>
</dbReference>
<evidence type="ECO:0000313" key="4">
    <source>
        <dbReference type="Proteomes" id="UP001595748"/>
    </source>
</evidence>
<dbReference type="InterPro" id="IPR010093">
    <property type="entry name" value="SinI_DNA-bd"/>
</dbReference>
<proteinExistence type="predicted"/>
<protein>
    <submittedName>
        <fullName evidence="3">Helix-turn-helix domain-containing protein</fullName>
    </submittedName>
</protein>